<dbReference type="RefSeq" id="WP_183393437.1">
    <property type="nucleotide sequence ID" value="NZ_JACIDR010000001.1"/>
</dbReference>
<proteinExistence type="inferred from homology"/>
<evidence type="ECO:0000256" key="5">
    <source>
        <dbReference type="ARBA" id="ARBA00038306"/>
    </source>
</evidence>
<evidence type="ECO:0000256" key="4">
    <source>
        <dbReference type="ARBA" id="ARBA00023237"/>
    </source>
</evidence>
<protein>
    <submittedName>
        <fullName evidence="8">Outer membrane immunogenic protein</fullName>
    </submittedName>
</protein>
<dbReference type="AlphaFoldDB" id="A0A7W6CUX5"/>
<keyword evidence="9" id="KW-1185">Reference proteome</keyword>
<dbReference type="PANTHER" id="PTHR34001:SF3">
    <property type="entry name" value="BLL7405 PROTEIN"/>
    <property type="match status" value="1"/>
</dbReference>
<keyword evidence="2 6" id="KW-0732">Signal</keyword>
<dbReference type="GO" id="GO:0009279">
    <property type="term" value="C:cell outer membrane"/>
    <property type="evidence" value="ECO:0007669"/>
    <property type="project" value="UniProtKB-SubCell"/>
</dbReference>
<gene>
    <name evidence="8" type="ORF">GGR24_000204</name>
</gene>
<dbReference type="Proteomes" id="UP000528964">
    <property type="component" value="Unassembled WGS sequence"/>
</dbReference>
<reference evidence="8 9" key="1">
    <citation type="submission" date="2020-08" db="EMBL/GenBank/DDBJ databases">
        <title>Genomic Encyclopedia of Type Strains, Phase IV (KMG-IV): sequencing the most valuable type-strain genomes for metagenomic binning, comparative biology and taxonomic classification.</title>
        <authorList>
            <person name="Goeker M."/>
        </authorList>
    </citation>
    <scope>NUCLEOTIDE SEQUENCE [LARGE SCALE GENOMIC DNA]</scope>
    <source>
        <strain evidence="8 9">DSM 25481</strain>
    </source>
</reference>
<feature type="domain" description="Outer membrane protein beta-barrel" evidence="7">
    <location>
        <begin position="26"/>
        <end position="221"/>
    </location>
</feature>
<sequence>MRRIAGLVGATIALLSGGAAVAADLGAPALAPAVSVPSFSWTGPYVGVQAGYDWFKADSKVNGFSANSSPSGVTVGGYVGYNHQLDGSPLVLGIETDLSFSDAKDSGRGGGTRLRTDLGLNGAVRGRVGYAFERFLVYGAGGLAYADRDTKARGLANGSDDTVAVGWTIGGGVEAALSDNVTARVEYRYSDFGTDSFSVAGTRMKSDVTDNRVLLGLGYKFSTGW</sequence>
<comment type="similarity">
    <text evidence="5">Belongs to the Omp25/RopB family.</text>
</comment>
<dbReference type="Pfam" id="PF13505">
    <property type="entry name" value="OMP_b-brl"/>
    <property type="match status" value="1"/>
</dbReference>
<feature type="chain" id="PRO_5031210755" evidence="6">
    <location>
        <begin position="23"/>
        <end position="225"/>
    </location>
</feature>
<evidence type="ECO:0000259" key="7">
    <source>
        <dbReference type="Pfam" id="PF13505"/>
    </source>
</evidence>
<dbReference type="InterPro" id="IPR011250">
    <property type="entry name" value="OMP/PagP_B-barrel"/>
</dbReference>
<evidence type="ECO:0000313" key="8">
    <source>
        <dbReference type="EMBL" id="MBB3971571.1"/>
    </source>
</evidence>
<accession>A0A7W6CUX5</accession>
<keyword evidence="3" id="KW-0472">Membrane</keyword>
<evidence type="ECO:0000256" key="6">
    <source>
        <dbReference type="SAM" id="SignalP"/>
    </source>
</evidence>
<evidence type="ECO:0000256" key="1">
    <source>
        <dbReference type="ARBA" id="ARBA00004442"/>
    </source>
</evidence>
<keyword evidence="4" id="KW-0998">Cell outer membrane</keyword>
<evidence type="ECO:0000313" key="9">
    <source>
        <dbReference type="Proteomes" id="UP000528964"/>
    </source>
</evidence>
<organism evidence="8 9">
    <name type="scientific">Hansschlegelia beijingensis</name>
    <dbReference type="NCBI Taxonomy" id="1133344"/>
    <lineage>
        <taxon>Bacteria</taxon>
        <taxon>Pseudomonadati</taxon>
        <taxon>Pseudomonadota</taxon>
        <taxon>Alphaproteobacteria</taxon>
        <taxon>Hyphomicrobiales</taxon>
        <taxon>Methylopilaceae</taxon>
        <taxon>Hansschlegelia</taxon>
    </lineage>
</organism>
<comment type="subcellular location">
    <subcellularLocation>
        <location evidence="1">Cell outer membrane</location>
    </subcellularLocation>
</comment>
<dbReference type="PANTHER" id="PTHR34001">
    <property type="entry name" value="BLL7405 PROTEIN"/>
    <property type="match status" value="1"/>
</dbReference>
<name>A0A7W6CUX5_9HYPH</name>
<evidence type="ECO:0000256" key="2">
    <source>
        <dbReference type="ARBA" id="ARBA00022729"/>
    </source>
</evidence>
<dbReference type="SUPFAM" id="SSF56925">
    <property type="entry name" value="OMPA-like"/>
    <property type="match status" value="1"/>
</dbReference>
<comment type="caution">
    <text evidence="8">The sequence shown here is derived from an EMBL/GenBank/DDBJ whole genome shotgun (WGS) entry which is preliminary data.</text>
</comment>
<feature type="signal peptide" evidence="6">
    <location>
        <begin position="1"/>
        <end position="22"/>
    </location>
</feature>
<dbReference type="InterPro" id="IPR051692">
    <property type="entry name" value="OMP-like"/>
</dbReference>
<dbReference type="InterPro" id="IPR027385">
    <property type="entry name" value="Beta-barrel_OMP"/>
</dbReference>
<dbReference type="EMBL" id="JACIDR010000001">
    <property type="protein sequence ID" value="MBB3971571.1"/>
    <property type="molecule type" value="Genomic_DNA"/>
</dbReference>
<evidence type="ECO:0000256" key="3">
    <source>
        <dbReference type="ARBA" id="ARBA00023136"/>
    </source>
</evidence>
<dbReference type="Gene3D" id="2.40.160.20">
    <property type="match status" value="1"/>
</dbReference>